<dbReference type="InterPro" id="IPR050228">
    <property type="entry name" value="Carboxylesterase_BioH"/>
</dbReference>
<dbReference type="Gene3D" id="3.40.50.1820">
    <property type="entry name" value="alpha/beta hydrolase"/>
    <property type="match status" value="1"/>
</dbReference>
<feature type="transmembrane region" description="Helical" evidence="1">
    <location>
        <begin position="20"/>
        <end position="43"/>
    </location>
</feature>
<sequence length="360" mass="38167">MAGNSSAGTGSGRSRGFGGIPGWGLVAGAGALVTAAGAGVIGWREHWLARNAPATPPELLTLGDATWSGTVASDDGIDLCVVERGFQTSPVTIVFTHGYCQRKDSWCLLSHQLRKSFGDDARLLFWDQRGHGDSGDPEAEDCTIGDTADDLAAIIRERVPGGRIFLVGHSMGGMTVMSFARRHPELMDRVSGVALLSTASAGLTKGGIPQMMLGPVGQALTRTAQSLPQLANQVRQLASIGEMPFIRGASFGDQRTPHAIVRLNEQMIDDTSATTILSFFGALQLYDESEGVAALEGTPGVVISGDKDRMIPYERAVDIIEAWPGARLVRAPGAGHMVQLEQPKLVGEAIETLVRENWPV</sequence>
<proteinExistence type="predicted"/>
<dbReference type="InterPro" id="IPR029058">
    <property type="entry name" value="AB_hydrolase_fold"/>
</dbReference>
<dbReference type="STRING" id="1725.WU86_03795"/>
<feature type="domain" description="AB hydrolase-1" evidence="2">
    <location>
        <begin position="92"/>
        <end position="343"/>
    </location>
</feature>
<organism evidence="3 4">
    <name type="scientific">Corynebacterium xerosis</name>
    <dbReference type="NCBI Taxonomy" id="1725"/>
    <lineage>
        <taxon>Bacteria</taxon>
        <taxon>Bacillati</taxon>
        <taxon>Actinomycetota</taxon>
        <taxon>Actinomycetes</taxon>
        <taxon>Mycobacteriales</taxon>
        <taxon>Corynebacteriaceae</taxon>
        <taxon>Corynebacterium</taxon>
    </lineage>
</organism>
<keyword evidence="1" id="KW-1133">Transmembrane helix</keyword>
<dbReference type="InterPro" id="IPR000073">
    <property type="entry name" value="AB_hydrolase_1"/>
</dbReference>
<keyword evidence="1" id="KW-0472">Membrane</keyword>
<dbReference type="RefSeq" id="WP_102212633.1">
    <property type="nucleotide sequence ID" value="NZ_PNHF01000010.1"/>
</dbReference>
<protein>
    <submittedName>
        <fullName evidence="3">Alpha/beta hydrolase</fullName>
    </submittedName>
</protein>
<evidence type="ECO:0000313" key="4">
    <source>
        <dbReference type="Proteomes" id="UP000235363"/>
    </source>
</evidence>
<name>A0A2N6SZJ1_9CORY</name>
<dbReference type="EMBL" id="PNHF01000010">
    <property type="protein sequence ID" value="PMC62483.1"/>
    <property type="molecule type" value="Genomic_DNA"/>
</dbReference>
<comment type="caution">
    <text evidence="3">The sequence shown here is derived from an EMBL/GenBank/DDBJ whole genome shotgun (WGS) entry which is preliminary data.</text>
</comment>
<evidence type="ECO:0000313" key="3">
    <source>
        <dbReference type="EMBL" id="PMC62483.1"/>
    </source>
</evidence>
<dbReference type="PANTHER" id="PTHR43194:SF2">
    <property type="entry name" value="PEROXISOMAL MEMBRANE PROTEIN LPX1"/>
    <property type="match status" value="1"/>
</dbReference>
<dbReference type="Pfam" id="PF00561">
    <property type="entry name" value="Abhydrolase_1"/>
    <property type="match status" value="1"/>
</dbReference>
<keyword evidence="1" id="KW-0812">Transmembrane</keyword>
<dbReference type="PANTHER" id="PTHR43194">
    <property type="entry name" value="HYDROLASE ALPHA/BETA FOLD FAMILY"/>
    <property type="match status" value="1"/>
</dbReference>
<dbReference type="AlphaFoldDB" id="A0A2N6SZJ1"/>
<dbReference type="GO" id="GO:0016787">
    <property type="term" value="F:hydrolase activity"/>
    <property type="evidence" value="ECO:0007669"/>
    <property type="project" value="UniProtKB-KW"/>
</dbReference>
<keyword evidence="3" id="KW-0378">Hydrolase</keyword>
<evidence type="ECO:0000256" key="1">
    <source>
        <dbReference type="SAM" id="Phobius"/>
    </source>
</evidence>
<dbReference type="Proteomes" id="UP000235363">
    <property type="component" value="Unassembled WGS sequence"/>
</dbReference>
<evidence type="ECO:0000259" key="2">
    <source>
        <dbReference type="Pfam" id="PF00561"/>
    </source>
</evidence>
<gene>
    <name evidence="3" type="ORF">CJ204_05705</name>
</gene>
<accession>A0A2N6SZJ1</accession>
<reference evidence="3 4" key="1">
    <citation type="submission" date="2017-09" db="EMBL/GenBank/DDBJ databases">
        <title>Bacterial strain isolated from the female urinary microbiota.</title>
        <authorList>
            <person name="Thomas-White K."/>
            <person name="Kumar N."/>
            <person name="Forster S."/>
            <person name="Putonti C."/>
            <person name="Lawley T."/>
            <person name="Wolfe A.J."/>
        </authorList>
    </citation>
    <scope>NUCLEOTIDE SEQUENCE [LARGE SCALE GENOMIC DNA]</scope>
    <source>
        <strain evidence="3 4">UMB0908</strain>
    </source>
</reference>
<dbReference type="SUPFAM" id="SSF53474">
    <property type="entry name" value="alpha/beta-Hydrolases"/>
    <property type="match status" value="1"/>
</dbReference>